<dbReference type="GO" id="GO:0043007">
    <property type="term" value="P:maintenance of rDNA"/>
    <property type="evidence" value="ECO:0007669"/>
    <property type="project" value="TreeGrafter"/>
</dbReference>
<dbReference type="GO" id="GO:0007096">
    <property type="term" value="P:regulation of exit from mitosis"/>
    <property type="evidence" value="ECO:0007669"/>
    <property type="project" value="TreeGrafter"/>
</dbReference>
<dbReference type="AlphaFoldDB" id="A0AAD7VR23"/>
<feature type="compositionally biased region" description="Polar residues" evidence="8">
    <location>
        <begin position="324"/>
        <end position="341"/>
    </location>
</feature>
<dbReference type="GO" id="GO:0031965">
    <property type="term" value="C:nuclear membrane"/>
    <property type="evidence" value="ECO:0007669"/>
    <property type="project" value="UniProtKB-SubCell"/>
</dbReference>
<evidence type="ECO:0000256" key="8">
    <source>
        <dbReference type="SAM" id="MobiDB-lite"/>
    </source>
</evidence>
<evidence type="ECO:0000256" key="6">
    <source>
        <dbReference type="ARBA" id="ARBA00023136"/>
    </source>
</evidence>
<evidence type="ECO:0000256" key="7">
    <source>
        <dbReference type="ARBA" id="ARBA00024979"/>
    </source>
</evidence>
<dbReference type="Pfam" id="PF10332">
    <property type="entry name" value="DUF2418"/>
    <property type="match status" value="1"/>
</dbReference>
<comment type="caution">
    <text evidence="10">The sequence shown here is derived from an EMBL/GenBank/DDBJ whole genome shotgun (WGS) entry which is preliminary data.</text>
</comment>
<evidence type="ECO:0000313" key="10">
    <source>
        <dbReference type="EMBL" id="KAJ8099502.1"/>
    </source>
</evidence>
<comment type="function">
    <text evidence="7">Member of a perinuclear network that controls recombination at multiple loci to maintain genome stability. Required for rDNA repeat stability.</text>
</comment>
<dbReference type="EMBL" id="JARPMG010000007">
    <property type="protein sequence ID" value="KAJ8099502.1"/>
    <property type="molecule type" value="Genomic_DNA"/>
</dbReference>
<dbReference type="GeneID" id="80885197"/>
<organism evidence="10 11">
    <name type="scientific">Lipomyces tetrasporus</name>
    <dbReference type="NCBI Taxonomy" id="54092"/>
    <lineage>
        <taxon>Eukaryota</taxon>
        <taxon>Fungi</taxon>
        <taxon>Dikarya</taxon>
        <taxon>Ascomycota</taxon>
        <taxon>Saccharomycotina</taxon>
        <taxon>Lipomycetes</taxon>
        <taxon>Lipomycetales</taxon>
        <taxon>Lipomycetaceae</taxon>
        <taxon>Lipomyces</taxon>
    </lineage>
</organism>
<name>A0AAD7VR23_9ASCO</name>
<sequence length="415" mass="46630">MAQRRVVRRAALLTRLKSYPLDLYLHLHEHFETIEWDKLSDTVSLPMGFILDGVLVFCRLAISTIAVKQDDRSEVFLESSRLRNSPVAGDVLQGRHATRGFRGWVIGVLSVISMVSVLLSFVNAYYVFSRRRTYAFFGRDPQDKKLAGISSAKKSQLDMNADPRSTPSSFSHWRTIIDRITHSESPQADPDKEIWELQMWNPQLFNLRLFLSYSPLHTLVLFNTSYSTLIRNITICLLVTGQLYLLTKNFLQQVTDKSLIFGEMFEEYEKKVVRPKMSVVRRDAAVGSNGTVEYYSPTLERHFETRDIRPRSSSSFFESAANSPLGSSSPHRLSAMSSRPRQSALPGEGQGPLYGTYNGSPVRFRAGGHSGDVSRNSTPVDSARAATGYTHSPLLRASPAPSRRVKGDWAQATDG</sequence>
<evidence type="ECO:0000256" key="2">
    <source>
        <dbReference type="ARBA" id="ARBA00007900"/>
    </source>
</evidence>
<keyword evidence="6 9" id="KW-0472">Membrane</keyword>
<proteinExistence type="inferred from homology"/>
<protein>
    <recommendedName>
        <fullName evidence="3">Nuclear rim protein 1</fullName>
    </recommendedName>
</protein>
<keyword evidence="4 9" id="KW-0812">Transmembrane</keyword>
<feature type="region of interest" description="Disordered" evidence="8">
    <location>
        <begin position="314"/>
        <end position="415"/>
    </location>
</feature>
<comment type="subcellular location">
    <subcellularLocation>
        <location evidence="1">Nucleus membrane</location>
        <topology evidence="1">Multi-pass membrane protein</topology>
    </subcellularLocation>
</comment>
<evidence type="ECO:0000256" key="9">
    <source>
        <dbReference type="SAM" id="Phobius"/>
    </source>
</evidence>
<dbReference type="RefSeq" id="XP_056042952.1">
    <property type="nucleotide sequence ID" value="XM_056190031.1"/>
</dbReference>
<feature type="transmembrane region" description="Helical" evidence="9">
    <location>
        <begin position="104"/>
        <end position="128"/>
    </location>
</feature>
<evidence type="ECO:0000313" key="11">
    <source>
        <dbReference type="Proteomes" id="UP001217417"/>
    </source>
</evidence>
<keyword evidence="5 9" id="KW-1133">Transmembrane helix</keyword>
<dbReference type="PANTHER" id="PTHR28293">
    <property type="entry name" value="NUCLEAR RIM PROTEIN 1"/>
    <property type="match status" value="1"/>
</dbReference>
<comment type="similarity">
    <text evidence="2">Belongs to the NUR1 family.</text>
</comment>
<keyword evidence="11" id="KW-1185">Reference proteome</keyword>
<evidence type="ECO:0000256" key="3">
    <source>
        <dbReference type="ARBA" id="ARBA00018310"/>
    </source>
</evidence>
<evidence type="ECO:0000256" key="5">
    <source>
        <dbReference type="ARBA" id="ARBA00022989"/>
    </source>
</evidence>
<evidence type="ECO:0000256" key="4">
    <source>
        <dbReference type="ARBA" id="ARBA00022692"/>
    </source>
</evidence>
<evidence type="ECO:0000256" key="1">
    <source>
        <dbReference type="ARBA" id="ARBA00004232"/>
    </source>
</evidence>
<accession>A0AAD7VR23</accession>
<feature type="compositionally biased region" description="Low complexity" evidence="8">
    <location>
        <begin position="314"/>
        <end position="323"/>
    </location>
</feature>
<dbReference type="PANTHER" id="PTHR28293:SF1">
    <property type="entry name" value="NUCLEAR RIM PROTEIN 1"/>
    <property type="match status" value="1"/>
</dbReference>
<dbReference type="Proteomes" id="UP001217417">
    <property type="component" value="Unassembled WGS sequence"/>
</dbReference>
<gene>
    <name evidence="10" type="ORF">POJ06DRAFT_282496</name>
</gene>
<dbReference type="InterPro" id="IPR018819">
    <property type="entry name" value="Nur1/Mug154"/>
</dbReference>
<reference evidence="10" key="1">
    <citation type="submission" date="2023-03" db="EMBL/GenBank/DDBJ databases">
        <title>Near-Complete genome sequence of Lipomyces tetrasporous NRRL Y-64009, an oleaginous yeast capable of growing on lignocellulosic hydrolysates.</title>
        <authorList>
            <consortium name="Lawrence Berkeley National Laboratory"/>
            <person name="Jagtap S.S."/>
            <person name="Liu J.-J."/>
            <person name="Walukiewicz H.E."/>
            <person name="Pangilinan J."/>
            <person name="Lipzen A."/>
            <person name="Ahrendt S."/>
            <person name="Koriabine M."/>
            <person name="Cobaugh K."/>
            <person name="Salamov A."/>
            <person name="Yoshinaga Y."/>
            <person name="Ng V."/>
            <person name="Daum C."/>
            <person name="Grigoriev I.V."/>
            <person name="Slininger P.J."/>
            <person name="Dien B.S."/>
            <person name="Jin Y.-S."/>
            <person name="Rao C.V."/>
        </authorList>
    </citation>
    <scope>NUCLEOTIDE SEQUENCE</scope>
    <source>
        <strain evidence="10">NRRL Y-64009</strain>
    </source>
</reference>